<proteinExistence type="predicted"/>
<dbReference type="Pfam" id="PF13610">
    <property type="entry name" value="DDE_Tnp_IS240"/>
    <property type="match status" value="1"/>
</dbReference>
<dbReference type="AlphaFoldDB" id="A0A256G341"/>
<name>A0A256G341_9HYPH</name>
<evidence type="ECO:0000313" key="3">
    <source>
        <dbReference type="Proteomes" id="UP000216478"/>
    </source>
</evidence>
<dbReference type="EMBL" id="NNRL01000085">
    <property type="protein sequence ID" value="OYR21502.1"/>
    <property type="molecule type" value="Genomic_DNA"/>
</dbReference>
<comment type="caution">
    <text evidence="2">The sequence shown here is derived from an EMBL/GenBank/DDBJ whole genome shotgun (WGS) entry which is preliminary data.</text>
</comment>
<protein>
    <submittedName>
        <fullName evidence="2">DDE domain protein</fullName>
    </submittedName>
</protein>
<keyword evidence="3" id="KW-1185">Reference proteome</keyword>
<evidence type="ECO:0000313" key="2">
    <source>
        <dbReference type="EMBL" id="OYR21502.1"/>
    </source>
</evidence>
<dbReference type="Proteomes" id="UP000216478">
    <property type="component" value="Unassembled WGS sequence"/>
</dbReference>
<evidence type="ECO:0000259" key="1">
    <source>
        <dbReference type="Pfam" id="PF13610"/>
    </source>
</evidence>
<reference evidence="2 3" key="1">
    <citation type="submission" date="2017-07" db="EMBL/GenBank/DDBJ databases">
        <title>Phylogenetic study on the rhizospheric bacterium Ochrobactrum sp. A44.</title>
        <authorList>
            <person name="Krzyzanowska D.M."/>
            <person name="Ossowicki A."/>
            <person name="Rajewska M."/>
            <person name="Maciag T."/>
            <person name="Kaczynski Z."/>
            <person name="Czerwicka M."/>
            <person name="Jafra S."/>
        </authorList>
    </citation>
    <scope>NUCLEOTIDE SEQUENCE [LARGE SCALE GENOMIC DNA]</scope>
    <source>
        <strain evidence="2 3">OgA9a</strain>
    </source>
</reference>
<organism evidence="2 3">
    <name type="scientific">Brucella grignonensis</name>
    <dbReference type="NCBI Taxonomy" id="94627"/>
    <lineage>
        <taxon>Bacteria</taxon>
        <taxon>Pseudomonadati</taxon>
        <taxon>Pseudomonadota</taxon>
        <taxon>Alphaproteobacteria</taxon>
        <taxon>Hyphomicrobiales</taxon>
        <taxon>Brucellaceae</taxon>
        <taxon>Brucella/Ochrobactrum group</taxon>
        <taxon>Brucella</taxon>
    </lineage>
</organism>
<gene>
    <name evidence="2" type="ORF">CEV33_4787</name>
</gene>
<dbReference type="InterPro" id="IPR032874">
    <property type="entry name" value="DDE_dom"/>
</dbReference>
<sequence>MYIAMRQVKYLNNVLEQDHRFIKQIIEPITGFKTFYSTSVAIAHIELVRMTRKNQFHQRVSLTISGLCGTRSMNTSRNKVVSTKIKILYQNQA</sequence>
<accession>A0A256G341</accession>
<feature type="domain" description="DDE" evidence="1">
    <location>
        <begin position="6"/>
        <end position="54"/>
    </location>
</feature>